<keyword evidence="1" id="KW-0472">Membrane</keyword>
<organism evidence="2 3">
    <name type="scientific">Eragrostis curvula</name>
    <name type="common">weeping love grass</name>
    <dbReference type="NCBI Taxonomy" id="38414"/>
    <lineage>
        <taxon>Eukaryota</taxon>
        <taxon>Viridiplantae</taxon>
        <taxon>Streptophyta</taxon>
        <taxon>Embryophyta</taxon>
        <taxon>Tracheophyta</taxon>
        <taxon>Spermatophyta</taxon>
        <taxon>Magnoliopsida</taxon>
        <taxon>Liliopsida</taxon>
        <taxon>Poales</taxon>
        <taxon>Poaceae</taxon>
        <taxon>PACMAD clade</taxon>
        <taxon>Chloridoideae</taxon>
        <taxon>Eragrostideae</taxon>
        <taxon>Eragrostidinae</taxon>
        <taxon>Eragrostis</taxon>
    </lineage>
</organism>
<proteinExistence type="predicted"/>
<dbReference type="Gramene" id="TVU21556">
    <property type="protein sequence ID" value="TVU21556"/>
    <property type="gene ID" value="EJB05_31200"/>
</dbReference>
<keyword evidence="3" id="KW-1185">Reference proteome</keyword>
<feature type="transmembrane region" description="Helical" evidence="1">
    <location>
        <begin position="149"/>
        <end position="170"/>
    </location>
</feature>
<comment type="caution">
    <text evidence="2">The sequence shown here is derived from an EMBL/GenBank/DDBJ whole genome shotgun (WGS) entry which is preliminary data.</text>
</comment>
<name>A0A5J9UDD7_9POAL</name>
<dbReference type="Proteomes" id="UP000324897">
    <property type="component" value="Unassembled WGS sequence"/>
</dbReference>
<dbReference type="AlphaFoldDB" id="A0A5J9UDD7"/>
<dbReference type="EMBL" id="RWGY01000026">
    <property type="protein sequence ID" value="TVU21556.1"/>
    <property type="molecule type" value="Genomic_DNA"/>
</dbReference>
<evidence type="ECO:0008006" key="4">
    <source>
        <dbReference type="Google" id="ProtNLM"/>
    </source>
</evidence>
<feature type="transmembrane region" description="Helical" evidence="1">
    <location>
        <begin position="85"/>
        <end position="103"/>
    </location>
</feature>
<accession>A0A5J9UDD7</accession>
<gene>
    <name evidence="2" type="ORF">EJB05_31200</name>
</gene>
<feature type="transmembrane region" description="Helical" evidence="1">
    <location>
        <begin position="112"/>
        <end position="129"/>
    </location>
</feature>
<evidence type="ECO:0000256" key="1">
    <source>
        <dbReference type="SAM" id="Phobius"/>
    </source>
</evidence>
<protein>
    <recommendedName>
        <fullName evidence="4">EXPERA domain-containing protein</fullName>
    </recommendedName>
</protein>
<keyword evidence="1" id="KW-0812">Transmembrane</keyword>
<sequence>MGEMVKQALLPATASKKDKQSWFPPMLVWSVPEVLKWVLRTAIVAAVAVGISDVTPTPCSQTSKFFQCPNLTPEQAVEANFFMDGFLWITVPQAAAAVVGLLLPHRCARSRWYLAFLAIVSATVSHYMVARGSFVFIAANPGDIAYDILTGGGSVYLLTADLLAILSLLVGGAE</sequence>
<reference evidence="2 3" key="1">
    <citation type="journal article" date="2019" name="Sci. Rep.">
        <title>A high-quality genome of Eragrostis curvula grass provides insights into Poaceae evolution and supports new strategies to enhance forage quality.</title>
        <authorList>
            <person name="Carballo J."/>
            <person name="Santos B.A.C.M."/>
            <person name="Zappacosta D."/>
            <person name="Garbus I."/>
            <person name="Selva J.P."/>
            <person name="Gallo C.A."/>
            <person name="Diaz A."/>
            <person name="Albertini E."/>
            <person name="Caccamo M."/>
            <person name="Echenique V."/>
        </authorList>
    </citation>
    <scope>NUCLEOTIDE SEQUENCE [LARGE SCALE GENOMIC DNA]</scope>
    <source>
        <strain evidence="3">cv. Victoria</strain>
        <tissue evidence="2">Leaf</tissue>
    </source>
</reference>
<evidence type="ECO:0000313" key="2">
    <source>
        <dbReference type="EMBL" id="TVU21556.1"/>
    </source>
</evidence>
<keyword evidence="1" id="KW-1133">Transmembrane helix</keyword>
<evidence type="ECO:0000313" key="3">
    <source>
        <dbReference type="Proteomes" id="UP000324897"/>
    </source>
</evidence>